<evidence type="ECO:0000256" key="11">
    <source>
        <dbReference type="SAM" id="MobiDB-lite"/>
    </source>
</evidence>
<feature type="compositionally biased region" description="Low complexity" evidence="11">
    <location>
        <begin position="440"/>
        <end position="451"/>
    </location>
</feature>
<proteinExistence type="inferred from homology"/>
<protein>
    <recommendedName>
        <fullName evidence="8 10">Serine/threonine-protein phosphatase 2A activator</fullName>
        <ecNumber evidence="4 10">5.2.1.8</ecNumber>
    </recommendedName>
    <alternativeName>
        <fullName evidence="9 10">Phosphotyrosyl phosphatase activator</fullName>
    </alternativeName>
</protein>
<evidence type="ECO:0000256" key="5">
    <source>
        <dbReference type="ARBA" id="ARBA00022490"/>
    </source>
</evidence>
<evidence type="ECO:0000256" key="2">
    <source>
        <dbReference type="ARBA" id="ARBA00004496"/>
    </source>
</evidence>
<keyword evidence="7 10" id="KW-0413">Isomerase</keyword>
<organism evidence="12 13">
    <name type="scientific">Drosophila pseudoobscura pseudoobscura</name>
    <name type="common">Fruit fly</name>
    <dbReference type="NCBI Taxonomy" id="46245"/>
    <lineage>
        <taxon>Eukaryota</taxon>
        <taxon>Metazoa</taxon>
        <taxon>Ecdysozoa</taxon>
        <taxon>Arthropoda</taxon>
        <taxon>Hexapoda</taxon>
        <taxon>Insecta</taxon>
        <taxon>Pterygota</taxon>
        <taxon>Neoptera</taxon>
        <taxon>Endopterygota</taxon>
        <taxon>Diptera</taxon>
        <taxon>Brachycera</taxon>
        <taxon>Muscomorpha</taxon>
        <taxon>Ephydroidea</taxon>
        <taxon>Drosophilidae</taxon>
        <taxon>Drosophila</taxon>
        <taxon>Sophophora</taxon>
    </lineage>
</organism>
<dbReference type="Proteomes" id="UP000001819">
    <property type="component" value="Chromosome 4"/>
</dbReference>
<evidence type="ECO:0000256" key="6">
    <source>
        <dbReference type="ARBA" id="ARBA00023110"/>
    </source>
</evidence>
<feature type="region of interest" description="Disordered" evidence="11">
    <location>
        <begin position="392"/>
        <end position="451"/>
    </location>
</feature>
<evidence type="ECO:0000313" key="12">
    <source>
        <dbReference type="Proteomes" id="UP000001819"/>
    </source>
</evidence>
<dbReference type="KEGG" id="dpo:6902673"/>
<reference evidence="13" key="1">
    <citation type="submission" date="2025-08" db="UniProtKB">
        <authorList>
            <consortium name="RefSeq"/>
        </authorList>
    </citation>
    <scope>IDENTIFICATION</scope>
    <source>
        <strain evidence="13">MV-25-SWS-2005</strain>
        <tissue evidence="13">Whole body</tissue>
    </source>
</reference>
<dbReference type="FunCoup" id="A0A6I8UY56">
    <property type="interactions" value="1"/>
</dbReference>
<sequence>MTEATSKRMYDVSDPSPQVLHATQLAQNGPKRQVLCLEDMDDWVRSQAYKDTIAYINNTSMAIQGKKLSSEFPVSEKVRRLCDIFDGLEILLSENTPKFESAHSWLTAQQGNANAYRNWMRLMHQFVFSVLDEAVQPECKHINELGQYLRRSFGCSSSLEFGPGNELMFLFFLCGLFRAGILFADDTVAAALLLFHRYIRLVRRLILTYSLSLTKDSRCSMDDYYVIPYIWGSAQLSLDAPFSPMESEMQLEMEAHRQDYMLLGVIDHLRKTRGLQLNQVAFQLWCILSVPTWPEVYGAIERAYVSNVLSSFETVENAIFCELMSFQSVSSVSMVPRAYLGNRYSEDRRSSMRHQEQADVSEQKPDTNKKLAPPVHKCVSMQPSLFFGFSDKKSTDADSNDDEHDPLWIVRRRNDQEEESDTSTTVFFTDAMIINDGPTSSSSSSSSSTAK</sequence>
<dbReference type="GO" id="GO:0007052">
    <property type="term" value="P:mitotic spindle organization"/>
    <property type="evidence" value="ECO:0007669"/>
    <property type="project" value="TreeGrafter"/>
</dbReference>
<dbReference type="RefSeq" id="XP_002133189.2">
    <property type="nucleotide sequence ID" value="XM_002133153.3"/>
</dbReference>
<feature type="region of interest" description="Disordered" evidence="11">
    <location>
        <begin position="346"/>
        <end position="374"/>
    </location>
</feature>
<gene>
    <name evidence="13" type="primary">LOC6902673</name>
</gene>
<evidence type="ECO:0000256" key="3">
    <source>
        <dbReference type="ARBA" id="ARBA00011019"/>
    </source>
</evidence>
<dbReference type="AlphaFoldDB" id="A0A6I8UY56"/>
<dbReference type="InParanoid" id="A0A6I8UY56"/>
<evidence type="ECO:0000256" key="7">
    <source>
        <dbReference type="ARBA" id="ARBA00023235"/>
    </source>
</evidence>
<dbReference type="GO" id="GO:0005737">
    <property type="term" value="C:cytoplasm"/>
    <property type="evidence" value="ECO:0007669"/>
    <property type="project" value="UniProtKB-SubCell"/>
</dbReference>
<dbReference type="GO" id="GO:0005634">
    <property type="term" value="C:nucleus"/>
    <property type="evidence" value="ECO:0007669"/>
    <property type="project" value="TreeGrafter"/>
</dbReference>
<keyword evidence="5 10" id="KW-0963">Cytoplasm</keyword>
<dbReference type="EC" id="5.2.1.8" evidence="4 10"/>
<dbReference type="InterPro" id="IPR043170">
    <property type="entry name" value="PTPA_C_lid"/>
</dbReference>
<dbReference type="GO" id="GO:0008160">
    <property type="term" value="F:protein tyrosine phosphatase activator activity"/>
    <property type="evidence" value="ECO:0007669"/>
    <property type="project" value="TreeGrafter"/>
</dbReference>
<comment type="subcellular location">
    <subcellularLocation>
        <location evidence="2 10">Cytoplasm</location>
    </subcellularLocation>
</comment>
<evidence type="ECO:0000256" key="9">
    <source>
        <dbReference type="ARBA" id="ARBA00044820"/>
    </source>
</evidence>
<comment type="catalytic activity">
    <reaction evidence="1 10">
        <text>[protein]-peptidylproline (omega=180) = [protein]-peptidylproline (omega=0)</text>
        <dbReference type="Rhea" id="RHEA:16237"/>
        <dbReference type="Rhea" id="RHEA-COMP:10747"/>
        <dbReference type="Rhea" id="RHEA-COMP:10748"/>
        <dbReference type="ChEBI" id="CHEBI:83833"/>
        <dbReference type="ChEBI" id="CHEBI:83834"/>
        <dbReference type="EC" id="5.2.1.8"/>
    </reaction>
</comment>
<comment type="function">
    <text evidence="10">PPIases accelerate the folding of proteins. It catalyzes the cis-trans isomerization of proline imidic peptide bonds in oligopeptides.</text>
</comment>
<dbReference type="Pfam" id="PF03095">
    <property type="entry name" value="PTPA"/>
    <property type="match status" value="1"/>
</dbReference>
<name>A0A6I8UY56_DROPS</name>
<evidence type="ECO:0000256" key="4">
    <source>
        <dbReference type="ARBA" id="ARBA00013194"/>
    </source>
</evidence>
<dbReference type="GO" id="GO:0000159">
    <property type="term" value="C:protein phosphatase type 2A complex"/>
    <property type="evidence" value="ECO:0007669"/>
    <property type="project" value="TreeGrafter"/>
</dbReference>
<feature type="compositionally biased region" description="Basic and acidic residues" evidence="11">
    <location>
        <begin position="346"/>
        <end position="369"/>
    </location>
</feature>
<comment type="similarity">
    <text evidence="3 10">Belongs to the PTPA-type PPIase family.</text>
</comment>
<dbReference type="Gene3D" id="1.20.120.1150">
    <property type="match status" value="1"/>
</dbReference>
<dbReference type="InterPro" id="IPR037218">
    <property type="entry name" value="PTPA_sf"/>
</dbReference>
<evidence type="ECO:0000313" key="13">
    <source>
        <dbReference type="RefSeq" id="XP_002133189.2"/>
    </source>
</evidence>
<evidence type="ECO:0000256" key="8">
    <source>
        <dbReference type="ARBA" id="ARBA00044786"/>
    </source>
</evidence>
<dbReference type="InterPro" id="IPR004327">
    <property type="entry name" value="Phstyr_phstse_ac"/>
</dbReference>
<keyword evidence="12" id="KW-1185">Reference proteome</keyword>
<dbReference type="SUPFAM" id="SSF140984">
    <property type="entry name" value="PTPA-like"/>
    <property type="match status" value="1"/>
</dbReference>
<evidence type="ECO:0000256" key="1">
    <source>
        <dbReference type="ARBA" id="ARBA00000971"/>
    </source>
</evidence>
<dbReference type="PANTHER" id="PTHR10012">
    <property type="entry name" value="SERINE/THREONINE-PROTEIN PHOSPHATASE 2A REGULATORY SUBUNIT B"/>
    <property type="match status" value="1"/>
</dbReference>
<keyword evidence="6 10" id="KW-0697">Rotamase</keyword>
<dbReference type="PANTHER" id="PTHR10012:SF0">
    <property type="entry name" value="SERINE_THREONINE-PROTEIN PHOSPHATASE 2A ACTIVATOR"/>
    <property type="match status" value="1"/>
</dbReference>
<dbReference type="GO" id="GO:0003755">
    <property type="term" value="F:peptidyl-prolyl cis-trans isomerase activity"/>
    <property type="evidence" value="ECO:0007669"/>
    <property type="project" value="UniProtKB-KW"/>
</dbReference>
<accession>A0A6I8UY56</accession>
<evidence type="ECO:0000256" key="10">
    <source>
        <dbReference type="RuleBase" id="RU361210"/>
    </source>
</evidence>